<reference evidence="1" key="1">
    <citation type="submission" date="2019-04" db="EMBL/GenBank/DDBJ databases">
        <title>Friends and foes A comparative genomics study of 23 Aspergillus species from section Flavi.</title>
        <authorList>
            <consortium name="DOE Joint Genome Institute"/>
            <person name="Kjaerbolling I."/>
            <person name="Vesth T."/>
            <person name="Frisvad J.C."/>
            <person name="Nybo J.L."/>
            <person name="Theobald S."/>
            <person name="Kildgaard S."/>
            <person name="Isbrandt T."/>
            <person name="Kuo A."/>
            <person name="Sato A."/>
            <person name="Lyhne E.K."/>
            <person name="Kogle M.E."/>
            <person name="Wiebenga A."/>
            <person name="Kun R.S."/>
            <person name="Lubbers R.J."/>
            <person name="Makela M.R."/>
            <person name="Barry K."/>
            <person name="Chovatia M."/>
            <person name="Clum A."/>
            <person name="Daum C."/>
            <person name="Haridas S."/>
            <person name="He G."/>
            <person name="LaButti K."/>
            <person name="Lipzen A."/>
            <person name="Mondo S."/>
            <person name="Riley R."/>
            <person name="Salamov A."/>
            <person name="Simmons B.A."/>
            <person name="Magnuson J.K."/>
            <person name="Henrissat B."/>
            <person name="Mortensen U.H."/>
            <person name="Larsen T.O."/>
            <person name="Devries R.P."/>
            <person name="Grigoriev I.V."/>
            <person name="Machida M."/>
            <person name="Baker S.E."/>
            <person name="Andersen M.R."/>
        </authorList>
    </citation>
    <scope>NUCLEOTIDE SEQUENCE</scope>
    <source>
        <strain evidence="1">CBS 117612</strain>
    </source>
</reference>
<accession>A0A5N6YHM6</accession>
<dbReference type="EMBL" id="ML737121">
    <property type="protein sequence ID" value="KAE8344972.1"/>
    <property type="molecule type" value="Genomic_DNA"/>
</dbReference>
<protein>
    <submittedName>
        <fullName evidence="1">Uncharacterized protein</fullName>
    </submittedName>
</protein>
<proteinExistence type="predicted"/>
<gene>
    <name evidence="1" type="ORF">BDV24DRAFT_170952</name>
</gene>
<sequence length="305" mass="35110">MSVTVRSEIVDLDGLIPRAVDNDREDLDVARLIPWIFRQTGVELVEDDCTMGWPQEEMNFRDLFLYLSSYCYEVYEREVGTTNALKACETISLPMRNWKQPEREYSRSFIRTQGLMLNMLMHTIYNILDGIREDRPRIMCQKYIIGGKRFASKSEGSAMVRLQEGLVPIISYTGWFEGMTWDQFPMETLSIMLGQLAKNTSIRTGNIGVQDQEVYVVGFYGRYIHVPRGLFPADTIARVHSQGCSRDEAFDLKFTRGYDLCLKKDWLEATHALTRLYRYLLSGNTKASAVQAYLQRAITTGNNIP</sequence>
<dbReference type="OrthoDB" id="4486482at2759"/>
<organism evidence="1">
    <name type="scientific">Aspergillus arachidicola</name>
    <dbReference type="NCBI Taxonomy" id="656916"/>
    <lineage>
        <taxon>Eukaryota</taxon>
        <taxon>Fungi</taxon>
        <taxon>Dikarya</taxon>
        <taxon>Ascomycota</taxon>
        <taxon>Pezizomycotina</taxon>
        <taxon>Eurotiomycetes</taxon>
        <taxon>Eurotiomycetidae</taxon>
        <taxon>Eurotiales</taxon>
        <taxon>Aspergillaceae</taxon>
        <taxon>Aspergillus</taxon>
        <taxon>Aspergillus subgen. Circumdati</taxon>
    </lineage>
</organism>
<name>A0A5N6YHM6_9EURO</name>
<dbReference type="Proteomes" id="UP000325558">
    <property type="component" value="Unassembled WGS sequence"/>
</dbReference>
<dbReference type="AlphaFoldDB" id="A0A5N6YHM6"/>
<evidence type="ECO:0000313" key="1">
    <source>
        <dbReference type="EMBL" id="KAE8344972.1"/>
    </source>
</evidence>